<dbReference type="PANTHER" id="PTHR21043:SF0">
    <property type="entry name" value="MITOCHONDRIAL ASSEMBLY OF RIBOSOMAL LARGE SUBUNIT PROTEIN 1"/>
    <property type="match status" value="1"/>
</dbReference>
<feature type="chain" id="PRO_5019507022" description="Ribosome silencing factor" evidence="3">
    <location>
        <begin position="24"/>
        <end position="246"/>
    </location>
</feature>
<protein>
    <recommendedName>
        <fullName evidence="6">Ribosome silencing factor</fullName>
    </recommendedName>
</protein>
<evidence type="ECO:0000313" key="4">
    <source>
        <dbReference type="EMBL" id="VEU45075.1"/>
    </source>
</evidence>
<dbReference type="InterPro" id="IPR043519">
    <property type="entry name" value="NT_sf"/>
</dbReference>
<dbReference type="GO" id="GO:0043023">
    <property type="term" value="F:ribosomal large subunit binding"/>
    <property type="evidence" value="ECO:0007669"/>
    <property type="project" value="TreeGrafter"/>
</dbReference>
<keyword evidence="5" id="KW-1185">Reference proteome</keyword>
<dbReference type="PANTHER" id="PTHR21043">
    <property type="entry name" value="IOJAP SUPERFAMILY ORTHOLOG"/>
    <property type="match status" value="1"/>
</dbReference>
<dbReference type="GO" id="GO:0090071">
    <property type="term" value="P:negative regulation of ribosome biogenesis"/>
    <property type="evidence" value="ECO:0007669"/>
    <property type="project" value="TreeGrafter"/>
</dbReference>
<sequence>MSRLAALATTVVLALFAPHVSEALSPVRPASAASRASFSSPTELRMGGRTNQQRREDRKRYQKNNKMLDFIDKEVTPEELVGDLEEISADPGDDELASLVNCIVAAADGRKADNIVAIRVSKVSTITSFVVICTGNSRPQNQAIASIVRDEVRDNFDMLPGATGVPEGSADSGWTILDYGSVMVHVMTPRSRLFYNVEGKWKDQGGEYMDISAAILPNAVPQEEEASEEKGGTMEGLSEEEDPFWS</sequence>
<accession>A0A448ZSP2</accession>
<feature type="region of interest" description="Disordered" evidence="2">
    <location>
        <begin position="219"/>
        <end position="246"/>
    </location>
</feature>
<proteinExistence type="inferred from homology"/>
<evidence type="ECO:0000256" key="2">
    <source>
        <dbReference type="SAM" id="MobiDB-lite"/>
    </source>
</evidence>
<keyword evidence="3" id="KW-0732">Signal</keyword>
<evidence type="ECO:0008006" key="6">
    <source>
        <dbReference type="Google" id="ProtNLM"/>
    </source>
</evidence>
<dbReference type="Pfam" id="PF02410">
    <property type="entry name" value="RsfS"/>
    <property type="match status" value="1"/>
</dbReference>
<dbReference type="GO" id="GO:0017148">
    <property type="term" value="P:negative regulation of translation"/>
    <property type="evidence" value="ECO:0007669"/>
    <property type="project" value="TreeGrafter"/>
</dbReference>
<dbReference type="SUPFAM" id="SSF81301">
    <property type="entry name" value="Nucleotidyltransferase"/>
    <property type="match status" value="1"/>
</dbReference>
<dbReference type="AlphaFoldDB" id="A0A448ZSP2"/>
<feature type="compositionally biased region" description="Acidic residues" evidence="2">
    <location>
        <begin position="237"/>
        <end position="246"/>
    </location>
</feature>
<evidence type="ECO:0000313" key="5">
    <source>
        <dbReference type="Proteomes" id="UP000291116"/>
    </source>
</evidence>
<reference evidence="4 5" key="1">
    <citation type="submission" date="2019-01" db="EMBL/GenBank/DDBJ databases">
        <authorList>
            <person name="Ferrante I. M."/>
        </authorList>
    </citation>
    <scope>NUCLEOTIDE SEQUENCE [LARGE SCALE GENOMIC DNA]</scope>
    <source>
        <strain evidence="4 5">B856</strain>
    </source>
</reference>
<feature type="region of interest" description="Disordered" evidence="2">
    <location>
        <begin position="31"/>
        <end position="63"/>
    </location>
</feature>
<evidence type="ECO:0000256" key="3">
    <source>
        <dbReference type="SAM" id="SignalP"/>
    </source>
</evidence>
<dbReference type="NCBIfam" id="TIGR00090">
    <property type="entry name" value="rsfS_iojap_ybeB"/>
    <property type="match status" value="1"/>
</dbReference>
<feature type="compositionally biased region" description="Low complexity" evidence="2">
    <location>
        <begin position="31"/>
        <end position="41"/>
    </location>
</feature>
<dbReference type="OrthoDB" id="21330at2759"/>
<evidence type="ECO:0000256" key="1">
    <source>
        <dbReference type="ARBA" id="ARBA00010574"/>
    </source>
</evidence>
<dbReference type="InterPro" id="IPR004394">
    <property type="entry name" value="Iojap/RsfS/C7orf30"/>
</dbReference>
<dbReference type="HAMAP" id="MF_01477">
    <property type="entry name" value="Iojap_RsfS"/>
    <property type="match status" value="1"/>
</dbReference>
<gene>
    <name evidence="4" type="ORF">PSNMU_V1.4_AUG-EV-PASAV3_0122250</name>
</gene>
<dbReference type="Proteomes" id="UP000291116">
    <property type="component" value="Unassembled WGS sequence"/>
</dbReference>
<name>A0A448ZSP2_9STRA</name>
<comment type="similarity">
    <text evidence="1">Belongs to the Iojap/RsfS family.</text>
</comment>
<organism evidence="4 5">
    <name type="scientific">Pseudo-nitzschia multistriata</name>
    <dbReference type="NCBI Taxonomy" id="183589"/>
    <lineage>
        <taxon>Eukaryota</taxon>
        <taxon>Sar</taxon>
        <taxon>Stramenopiles</taxon>
        <taxon>Ochrophyta</taxon>
        <taxon>Bacillariophyta</taxon>
        <taxon>Bacillariophyceae</taxon>
        <taxon>Bacillariophycidae</taxon>
        <taxon>Bacillariales</taxon>
        <taxon>Bacillariaceae</taxon>
        <taxon>Pseudo-nitzschia</taxon>
    </lineage>
</organism>
<feature type="signal peptide" evidence="3">
    <location>
        <begin position="1"/>
        <end position="23"/>
    </location>
</feature>
<dbReference type="Gene3D" id="3.30.460.10">
    <property type="entry name" value="Beta Polymerase, domain 2"/>
    <property type="match status" value="1"/>
</dbReference>
<dbReference type="EMBL" id="CAACVS010000683">
    <property type="protein sequence ID" value="VEU45075.1"/>
    <property type="molecule type" value="Genomic_DNA"/>
</dbReference>